<dbReference type="InterPro" id="IPR001626">
    <property type="entry name" value="ABC_TroCD"/>
</dbReference>
<feature type="transmembrane region" description="Helical" evidence="10">
    <location>
        <begin position="259"/>
        <end position="281"/>
    </location>
</feature>
<feature type="transmembrane region" description="Helical" evidence="10">
    <location>
        <begin position="226"/>
        <end position="247"/>
    </location>
</feature>
<dbReference type="CDD" id="cd06550">
    <property type="entry name" value="TM_ABC_iron-siderophores_like"/>
    <property type="match status" value="1"/>
</dbReference>
<evidence type="ECO:0000256" key="6">
    <source>
        <dbReference type="ARBA" id="ARBA00022692"/>
    </source>
</evidence>
<keyword evidence="3 9" id="KW-0813">Transport</keyword>
<feature type="transmembrane region" description="Helical" evidence="10">
    <location>
        <begin position="40"/>
        <end position="59"/>
    </location>
</feature>
<keyword evidence="4" id="KW-1003">Cell membrane</keyword>
<feature type="transmembrane region" description="Helical" evidence="10">
    <location>
        <begin position="143"/>
        <end position="161"/>
    </location>
</feature>
<proteinExistence type="inferred from homology"/>
<protein>
    <submittedName>
        <fullName evidence="11">Manganese/zinc/iron transport system permease protein</fullName>
    </submittedName>
</protein>
<dbReference type="Proteomes" id="UP000190911">
    <property type="component" value="Chromosome I"/>
</dbReference>
<dbReference type="Pfam" id="PF00950">
    <property type="entry name" value="ABC-3"/>
    <property type="match status" value="1"/>
</dbReference>
<keyword evidence="5" id="KW-0410">Iron transport</keyword>
<evidence type="ECO:0000256" key="4">
    <source>
        <dbReference type="ARBA" id="ARBA00022475"/>
    </source>
</evidence>
<evidence type="ECO:0000256" key="1">
    <source>
        <dbReference type="ARBA" id="ARBA00004651"/>
    </source>
</evidence>
<gene>
    <name evidence="11" type="ORF">SAMN05878437_1916</name>
</gene>
<evidence type="ECO:0000256" key="7">
    <source>
        <dbReference type="ARBA" id="ARBA00022989"/>
    </source>
</evidence>
<sequence>MSWLSLLGDYTFQNVVMGAAFLGIISGALGSFAVLRGQSLLGDAISHAALPGVCLGFIVAGSRNMGSIIVGAAVTGGLAALLMLALTRLSRLKTDAALGVCLSLFFAIGVVLLTYIQGTENASQGGLDAFLFGQAAATLRSDVWVMGGITFAALGILAALWKQAKLVTFDAEFARTLGMPVTLIEVLLTTMITLAVVVGLQMVGVVLMAAMIVAPAVAARQWSRHLGGMVMISAFIGVISGISGATLSTLGRGLATGPLIILSASAIVLVSLAIAPGRGILWEVLRLARQRWSLQKRQILYVLYQTRLEQDESERSPWLSRSALTALALYRLRRQGFLTSPRPREWQLTPSGVRQAQRITATFNTHQ</sequence>
<evidence type="ECO:0000256" key="3">
    <source>
        <dbReference type="ARBA" id="ARBA00022448"/>
    </source>
</evidence>
<keyword evidence="5" id="KW-0408">Iron</keyword>
<dbReference type="FunFam" id="1.10.3470.10:FF:000003">
    <property type="entry name" value="Iron ABC transporter permease SitD"/>
    <property type="match status" value="1"/>
</dbReference>
<dbReference type="Gene3D" id="1.10.3470.10">
    <property type="entry name" value="ABC transporter involved in vitamin B12 uptake, BtuC"/>
    <property type="match status" value="1"/>
</dbReference>
<keyword evidence="6 9" id="KW-0812">Transmembrane</keyword>
<keyword evidence="5" id="KW-0406">Ion transport</keyword>
<dbReference type="PANTHER" id="PTHR30477">
    <property type="entry name" value="ABC-TRANSPORTER METAL-BINDING PROTEIN"/>
    <property type="match status" value="1"/>
</dbReference>
<evidence type="ECO:0000256" key="2">
    <source>
        <dbReference type="ARBA" id="ARBA00008034"/>
    </source>
</evidence>
<feature type="transmembrane region" description="Helical" evidence="10">
    <location>
        <begin position="173"/>
        <end position="192"/>
    </location>
</feature>
<evidence type="ECO:0000313" key="11">
    <source>
        <dbReference type="EMBL" id="SHM23830.1"/>
    </source>
</evidence>
<dbReference type="GO" id="GO:0006826">
    <property type="term" value="P:iron ion transport"/>
    <property type="evidence" value="ECO:0007669"/>
    <property type="project" value="UniProtKB-KW"/>
</dbReference>
<dbReference type="OrthoDB" id="9804300at2"/>
<feature type="transmembrane region" description="Helical" evidence="10">
    <location>
        <begin position="198"/>
        <end position="219"/>
    </location>
</feature>
<evidence type="ECO:0000256" key="9">
    <source>
        <dbReference type="RuleBase" id="RU003943"/>
    </source>
</evidence>
<feature type="transmembrane region" description="Helical" evidence="10">
    <location>
        <begin position="65"/>
        <end position="84"/>
    </location>
</feature>
<dbReference type="InParanoid" id="A0A1M7H5L3"/>
<reference evidence="11 12" key="1">
    <citation type="submission" date="2016-11" db="EMBL/GenBank/DDBJ databases">
        <authorList>
            <person name="Jaros S."/>
            <person name="Januszkiewicz K."/>
            <person name="Wedrychowicz H."/>
        </authorList>
    </citation>
    <scope>NUCLEOTIDE SEQUENCE [LARGE SCALE GENOMIC DNA]</scope>
    <source>
        <strain evidence="11 12">ACAM 12</strain>
    </source>
</reference>
<dbReference type="PANTHER" id="PTHR30477:SF3">
    <property type="entry name" value="METAL TRANSPORT SYSTEM MEMBRANE PROTEIN CT_069-RELATED"/>
    <property type="match status" value="1"/>
</dbReference>
<dbReference type="RefSeq" id="WP_079553186.1">
    <property type="nucleotide sequence ID" value="NZ_LT670847.1"/>
</dbReference>
<dbReference type="GO" id="GO:0071281">
    <property type="term" value="P:cellular response to iron ion"/>
    <property type="evidence" value="ECO:0007669"/>
    <property type="project" value="UniProtKB-ARBA"/>
</dbReference>
<organism evidence="11 12">
    <name type="scientific">Vreelandella subglaciescola</name>
    <dbReference type="NCBI Taxonomy" id="29571"/>
    <lineage>
        <taxon>Bacteria</taxon>
        <taxon>Pseudomonadati</taxon>
        <taxon>Pseudomonadota</taxon>
        <taxon>Gammaproteobacteria</taxon>
        <taxon>Oceanospirillales</taxon>
        <taxon>Halomonadaceae</taxon>
        <taxon>Vreelandella</taxon>
    </lineage>
</organism>
<accession>A0A1M7H5L3</accession>
<comment type="subcellular location">
    <subcellularLocation>
        <location evidence="1 9">Cell membrane</location>
        <topology evidence="1 9">Multi-pass membrane protein</topology>
    </subcellularLocation>
</comment>
<feature type="transmembrane region" description="Helical" evidence="10">
    <location>
        <begin position="12"/>
        <end position="35"/>
    </location>
</feature>
<evidence type="ECO:0000256" key="5">
    <source>
        <dbReference type="ARBA" id="ARBA00022496"/>
    </source>
</evidence>
<dbReference type="STRING" id="29571.SAMN05878437_1916"/>
<keyword evidence="8 10" id="KW-0472">Membrane</keyword>
<dbReference type="GO" id="GO:0055085">
    <property type="term" value="P:transmembrane transport"/>
    <property type="evidence" value="ECO:0007669"/>
    <property type="project" value="InterPro"/>
</dbReference>
<evidence type="ECO:0000256" key="8">
    <source>
        <dbReference type="ARBA" id="ARBA00023136"/>
    </source>
</evidence>
<name>A0A1M7H5L3_9GAMM</name>
<feature type="transmembrane region" description="Helical" evidence="10">
    <location>
        <begin position="96"/>
        <end position="116"/>
    </location>
</feature>
<dbReference type="GO" id="GO:0043190">
    <property type="term" value="C:ATP-binding cassette (ABC) transporter complex"/>
    <property type="evidence" value="ECO:0007669"/>
    <property type="project" value="InterPro"/>
</dbReference>
<evidence type="ECO:0000313" key="12">
    <source>
        <dbReference type="Proteomes" id="UP000190911"/>
    </source>
</evidence>
<evidence type="ECO:0000256" key="10">
    <source>
        <dbReference type="SAM" id="Phobius"/>
    </source>
</evidence>
<dbReference type="SUPFAM" id="SSF81345">
    <property type="entry name" value="ABC transporter involved in vitamin B12 uptake, BtuC"/>
    <property type="match status" value="1"/>
</dbReference>
<dbReference type="GO" id="GO:0010043">
    <property type="term" value="P:response to zinc ion"/>
    <property type="evidence" value="ECO:0007669"/>
    <property type="project" value="TreeGrafter"/>
</dbReference>
<dbReference type="AlphaFoldDB" id="A0A1M7H5L3"/>
<dbReference type="EMBL" id="LT670847">
    <property type="protein sequence ID" value="SHM23830.1"/>
    <property type="molecule type" value="Genomic_DNA"/>
</dbReference>
<comment type="similarity">
    <text evidence="2 9">Belongs to the ABC-3 integral membrane protein family.</text>
</comment>
<keyword evidence="12" id="KW-1185">Reference proteome</keyword>
<keyword evidence="7 10" id="KW-1133">Transmembrane helix</keyword>
<dbReference type="InterPro" id="IPR037294">
    <property type="entry name" value="ABC_BtuC-like"/>
</dbReference>